<evidence type="ECO:0000256" key="5">
    <source>
        <dbReference type="ARBA" id="ARBA00022777"/>
    </source>
</evidence>
<dbReference type="Gene3D" id="1.10.510.10">
    <property type="entry name" value="Transferase(Phosphotransferase) domain 1"/>
    <property type="match status" value="1"/>
</dbReference>
<proteinExistence type="predicted"/>
<evidence type="ECO:0000256" key="6">
    <source>
        <dbReference type="ARBA" id="ARBA00022840"/>
    </source>
</evidence>
<dbReference type="PANTHER" id="PTHR47634">
    <property type="entry name" value="PROTEIN KINASE DOMAIN-CONTAINING PROTEIN-RELATED"/>
    <property type="match status" value="1"/>
</dbReference>
<dbReference type="InterPro" id="IPR011009">
    <property type="entry name" value="Kinase-like_dom_sf"/>
</dbReference>
<gene>
    <name evidence="10" type="ORF">BO78DRAFT_446052</name>
</gene>
<keyword evidence="11" id="KW-1185">Reference proteome</keyword>
<evidence type="ECO:0000259" key="9">
    <source>
        <dbReference type="PROSITE" id="PS50011"/>
    </source>
</evidence>
<keyword evidence="5 10" id="KW-0418">Kinase</keyword>
<keyword evidence="2" id="KW-0723">Serine/threonine-protein kinase</keyword>
<comment type="catalytic activity">
    <reaction evidence="7">
        <text>L-threonyl-[protein] + ATP = O-phospho-L-threonyl-[protein] + ADP + H(+)</text>
        <dbReference type="Rhea" id="RHEA:46608"/>
        <dbReference type="Rhea" id="RHEA-COMP:11060"/>
        <dbReference type="Rhea" id="RHEA-COMP:11605"/>
        <dbReference type="ChEBI" id="CHEBI:15378"/>
        <dbReference type="ChEBI" id="CHEBI:30013"/>
        <dbReference type="ChEBI" id="CHEBI:30616"/>
        <dbReference type="ChEBI" id="CHEBI:61977"/>
        <dbReference type="ChEBI" id="CHEBI:456216"/>
        <dbReference type="EC" id="2.7.11.1"/>
    </reaction>
</comment>
<evidence type="ECO:0000256" key="8">
    <source>
        <dbReference type="ARBA" id="ARBA00048679"/>
    </source>
</evidence>
<dbReference type="OrthoDB" id="5979581at2759"/>
<dbReference type="EMBL" id="KZ826353">
    <property type="protein sequence ID" value="PYI06038.1"/>
    <property type="molecule type" value="Genomic_DNA"/>
</dbReference>
<dbReference type="PANTHER" id="PTHR47634:SF9">
    <property type="entry name" value="PROTEIN KINASE DOMAIN-CONTAINING PROTEIN-RELATED"/>
    <property type="match status" value="1"/>
</dbReference>
<dbReference type="Proteomes" id="UP000248423">
    <property type="component" value="Unassembled WGS sequence"/>
</dbReference>
<dbReference type="GO" id="GO:0005737">
    <property type="term" value="C:cytoplasm"/>
    <property type="evidence" value="ECO:0007669"/>
    <property type="project" value="TreeGrafter"/>
</dbReference>
<organism evidence="10 11">
    <name type="scientific">Aspergillus sclerotiicarbonarius (strain CBS 121057 / IBT 28362)</name>
    <dbReference type="NCBI Taxonomy" id="1448318"/>
    <lineage>
        <taxon>Eukaryota</taxon>
        <taxon>Fungi</taxon>
        <taxon>Dikarya</taxon>
        <taxon>Ascomycota</taxon>
        <taxon>Pezizomycotina</taxon>
        <taxon>Eurotiomycetes</taxon>
        <taxon>Eurotiomycetidae</taxon>
        <taxon>Eurotiales</taxon>
        <taxon>Aspergillaceae</taxon>
        <taxon>Aspergillus</taxon>
        <taxon>Aspergillus subgen. Circumdati</taxon>
    </lineage>
</organism>
<feature type="domain" description="Protein kinase" evidence="9">
    <location>
        <begin position="78"/>
        <end position="424"/>
    </location>
</feature>
<sequence>MMHHVLYASPWMVSRQVVIPRGFSWLSIARSLASKISTSSQASPFSYTSTVDAEPLFRYQKGGYHPINLGDLLKNGRYKILHKLGWGGYSTVWAARDQKSEAYVSVKVCISEGEKDAGNNEIQVLNEMASIQPNPQHVVRLFDDFRLEGPNGMHQCLVSEILGPSVSDIIDIHFPDGRLPGALAKNIAKQALHGIQTLHQRQIGHGDLHTRNLAFTIPCMDSLSESEFINLLGAPEIGHVQRSDERVQEPGIPEYIVRPASFQRHFWSSSYHIKIIDFGESFLPTIIPHTLHTPLPVRAPEVIFEDCLDYRVDLWRLGCMVGQPPFDSFMVTPAILVGQMQEMASDTLPTRWHGKWKKMDNGRTAETPGPALQEWLEEMYFDGERKEDLTREDVSKLGRILGRLLRFEPYSRASAREILDDPWFKG</sequence>
<dbReference type="GO" id="GO:0004674">
    <property type="term" value="F:protein serine/threonine kinase activity"/>
    <property type="evidence" value="ECO:0007669"/>
    <property type="project" value="UniProtKB-KW"/>
</dbReference>
<keyword evidence="6" id="KW-0067">ATP-binding</keyword>
<keyword evidence="3" id="KW-0808">Transferase</keyword>
<dbReference type="PROSITE" id="PS50011">
    <property type="entry name" value="PROTEIN_KINASE_DOM"/>
    <property type="match status" value="1"/>
</dbReference>
<evidence type="ECO:0000256" key="4">
    <source>
        <dbReference type="ARBA" id="ARBA00022741"/>
    </source>
</evidence>
<protein>
    <recommendedName>
        <fullName evidence="1">non-specific serine/threonine protein kinase</fullName>
        <ecNumber evidence="1">2.7.11.1</ecNumber>
    </recommendedName>
</protein>
<dbReference type="GO" id="GO:0050684">
    <property type="term" value="P:regulation of mRNA processing"/>
    <property type="evidence" value="ECO:0007669"/>
    <property type="project" value="TreeGrafter"/>
</dbReference>
<name>A0A319EHL5_ASPSB</name>
<dbReference type="InterPro" id="IPR000719">
    <property type="entry name" value="Prot_kinase_dom"/>
</dbReference>
<dbReference type="AlphaFoldDB" id="A0A319EHL5"/>
<dbReference type="GO" id="GO:0005524">
    <property type="term" value="F:ATP binding"/>
    <property type="evidence" value="ECO:0007669"/>
    <property type="project" value="UniProtKB-KW"/>
</dbReference>
<evidence type="ECO:0000256" key="1">
    <source>
        <dbReference type="ARBA" id="ARBA00012513"/>
    </source>
</evidence>
<accession>A0A319EHL5</accession>
<evidence type="ECO:0000256" key="7">
    <source>
        <dbReference type="ARBA" id="ARBA00047899"/>
    </source>
</evidence>
<reference evidence="10 11" key="1">
    <citation type="submission" date="2018-02" db="EMBL/GenBank/DDBJ databases">
        <title>The genomes of Aspergillus section Nigri reveals drivers in fungal speciation.</title>
        <authorList>
            <consortium name="DOE Joint Genome Institute"/>
            <person name="Vesth T.C."/>
            <person name="Nybo J."/>
            <person name="Theobald S."/>
            <person name="Brandl J."/>
            <person name="Frisvad J.C."/>
            <person name="Nielsen K.F."/>
            <person name="Lyhne E.K."/>
            <person name="Kogle M.E."/>
            <person name="Kuo A."/>
            <person name="Riley R."/>
            <person name="Clum A."/>
            <person name="Nolan M."/>
            <person name="Lipzen A."/>
            <person name="Salamov A."/>
            <person name="Henrissat B."/>
            <person name="Wiebenga A."/>
            <person name="De vries R.P."/>
            <person name="Grigoriev I.V."/>
            <person name="Mortensen U.H."/>
            <person name="Andersen M.R."/>
            <person name="Baker S.E."/>
        </authorList>
    </citation>
    <scope>NUCLEOTIDE SEQUENCE [LARGE SCALE GENOMIC DNA]</scope>
    <source>
        <strain evidence="10 11">CBS 121057</strain>
    </source>
</reference>
<dbReference type="SMART" id="SM00220">
    <property type="entry name" value="S_TKc"/>
    <property type="match status" value="1"/>
</dbReference>
<keyword evidence="4" id="KW-0547">Nucleotide-binding</keyword>
<dbReference type="GO" id="GO:0000245">
    <property type="term" value="P:spliceosomal complex assembly"/>
    <property type="evidence" value="ECO:0007669"/>
    <property type="project" value="TreeGrafter"/>
</dbReference>
<dbReference type="SUPFAM" id="SSF56112">
    <property type="entry name" value="Protein kinase-like (PK-like)"/>
    <property type="match status" value="1"/>
</dbReference>
<dbReference type="Pfam" id="PF00069">
    <property type="entry name" value="Pkinase"/>
    <property type="match status" value="1"/>
</dbReference>
<evidence type="ECO:0000256" key="3">
    <source>
        <dbReference type="ARBA" id="ARBA00022679"/>
    </source>
</evidence>
<dbReference type="Gene3D" id="3.30.200.20">
    <property type="entry name" value="Phosphorylase Kinase, domain 1"/>
    <property type="match status" value="1"/>
</dbReference>
<comment type="catalytic activity">
    <reaction evidence="8">
        <text>L-seryl-[protein] + ATP = O-phospho-L-seryl-[protein] + ADP + H(+)</text>
        <dbReference type="Rhea" id="RHEA:17989"/>
        <dbReference type="Rhea" id="RHEA-COMP:9863"/>
        <dbReference type="Rhea" id="RHEA-COMP:11604"/>
        <dbReference type="ChEBI" id="CHEBI:15378"/>
        <dbReference type="ChEBI" id="CHEBI:29999"/>
        <dbReference type="ChEBI" id="CHEBI:30616"/>
        <dbReference type="ChEBI" id="CHEBI:83421"/>
        <dbReference type="ChEBI" id="CHEBI:456216"/>
        <dbReference type="EC" id="2.7.11.1"/>
    </reaction>
</comment>
<dbReference type="GO" id="GO:0005634">
    <property type="term" value="C:nucleus"/>
    <property type="evidence" value="ECO:0007669"/>
    <property type="project" value="TreeGrafter"/>
</dbReference>
<dbReference type="STRING" id="1448318.A0A319EHL5"/>
<dbReference type="VEuPathDB" id="FungiDB:BO78DRAFT_446052"/>
<dbReference type="EC" id="2.7.11.1" evidence="1"/>
<evidence type="ECO:0000313" key="11">
    <source>
        <dbReference type="Proteomes" id="UP000248423"/>
    </source>
</evidence>
<dbReference type="InterPro" id="IPR051334">
    <property type="entry name" value="SRPK"/>
</dbReference>
<evidence type="ECO:0000256" key="2">
    <source>
        <dbReference type="ARBA" id="ARBA00022527"/>
    </source>
</evidence>
<evidence type="ECO:0000313" key="10">
    <source>
        <dbReference type="EMBL" id="PYI06038.1"/>
    </source>
</evidence>